<evidence type="ECO:0000313" key="4">
    <source>
        <dbReference type="EMBL" id="PWR24402.1"/>
    </source>
</evidence>
<feature type="DNA-binding region" description="H-T-H motif" evidence="2">
    <location>
        <begin position="44"/>
        <end position="63"/>
    </location>
</feature>
<keyword evidence="5" id="KW-1185">Reference proteome</keyword>
<dbReference type="PROSITE" id="PS50977">
    <property type="entry name" value="HTH_TETR_2"/>
    <property type="match status" value="1"/>
</dbReference>
<comment type="caution">
    <text evidence="4">The sequence shown here is derived from an EMBL/GenBank/DDBJ whole genome shotgun (WGS) entry which is preliminary data.</text>
</comment>
<dbReference type="InterPro" id="IPR001647">
    <property type="entry name" value="HTH_TetR"/>
</dbReference>
<gene>
    <name evidence="4" type="ORF">DKG74_09185</name>
</gene>
<dbReference type="EMBL" id="QGLE01000004">
    <property type="protein sequence ID" value="PWR24402.1"/>
    <property type="molecule type" value="Genomic_DNA"/>
</dbReference>
<proteinExistence type="predicted"/>
<dbReference type="PANTHER" id="PTHR30055:SF226">
    <property type="entry name" value="HTH-TYPE TRANSCRIPTIONAL REGULATOR PKSA"/>
    <property type="match status" value="1"/>
</dbReference>
<evidence type="ECO:0000313" key="5">
    <source>
        <dbReference type="Proteomes" id="UP000245461"/>
    </source>
</evidence>
<dbReference type="Gene3D" id="1.10.357.10">
    <property type="entry name" value="Tetracycline Repressor, domain 2"/>
    <property type="match status" value="1"/>
</dbReference>
<dbReference type="SUPFAM" id="SSF46689">
    <property type="entry name" value="Homeodomain-like"/>
    <property type="match status" value="1"/>
</dbReference>
<dbReference type="GO" id="GO:0003700">
    <property type="term" value="F:DNA-binding transcription factor activity"/>
    <property type="evidence" value="ECO:0007669"/>
    <property type="project" value="TreeGrafter"/>
</dbReference>
<sequence>MDAIMDRRRTYKGASNEERRAERRQKLLDAAMKVYGAVGYHGATVKAICAEAGLTERYFYESFENGEALLAAAYLAVMEQLTGEITAAITALPRHDMATVARTTLTTYYALLRDNPNEARVFLVEILGVSPAVDRIYWDTIRAASFAVLRFAPDATEKARDLGLDLELFADGLVGAVVQIALGWVRSGYAAPIETAVETAMAILGAVNRQFTAG</sequence>
<dbReference type="AlphaFoldDB" id="A0A317ECR3"/>
<dbReference type="OrthoDB" id="2356263at2"/>
<dbReference type="Proteomes" id="UP000245461">
    <property type="component" value="Unassembled WGS sequence"/>
</dbReference>
<dbReference type="InterPro" id="IPR009057">
    <property type="entry name" value="Homeodomain-like_sf"/>
</dbReference>
<accession>A0A317ECR3</accession>
<organism evidence="4 5">
    <name type="scientific">Zavarzinia aquatilis</name>
    <dbReference type="NCBI Taxonomy" id="2211142"/>
    <lineage>
        <taxon>Bacteria</taxon>
        <taxon>Pseudomonadati</taxon>
        <taxon>Pseudomonadota</taxon>
        <taxon>Alphaproteobacteria</taxon>
        <taxon>Rhodospirillales</taxon>
        <taxon>Zavarziniaceae</taxon>
        <taxon>Zavarzinia</taxon>
    </lineage>
</organism>
<dbReference type="Pfam" id="PF00440">
    <property type="entry name" value="TetR_N"/>
    <property type="match status" value="1"/>
</dbReference>
<reference evidence="4 5" key="1">
    <citation type="submission" date="2018-05" db="EMBL/GenBank/DDBJ databases">
        <title>Zavarzinia sp. HR-AS.</title>
        <authorList>
            <person name="Lee Y."/>
            <person name="Jeon C.O."/>
        </authorList>
    </citation>
    <scope>NUCLEOTIDE SEQUENCE [LARGE SCALE GENOMIC DNA]</scope>
    <source>
        <strain evidence="4 5">HR-AS</strain>
    </source>
</reference>
<evidence type="ECO:0000256" key="2">
    <source>
        <dbReference type="PROSITE-ProRule" id="PRU00335"/>
    </source>
</evidence>
<dbReference type="PANTHER" id="PTHR30055">
    <property type="entry name" value="HTH-TYPE TRANSCRIPTIONAL REGULATOR RUTR"/>
    <property type="match status" value="1"/>
</dbReference>
<feature type="domain" description="HTH tetR-type" evidence="3">
    <location>
        <begin position="21"/>
        <end position="81"/>
    </location>
</feature>
<evidence type="ECO:0000259" key="3">
    <source>
        <dbReference type="PROSITE" id="PS50977"/>
    </source>
</evidence>
<name>A0A317ECR3_9PROT</name>
<protein>
    <submittedName>
        <fullName evidence="4">TetR/AcrR family transcriptional regulator</fullName>
    </submittedName>
</protein>
<dbReference type="GO" id="GO:0000976">
    <property type="term" value="F:transcription cis-regulatory region binding"/>
    <property type="evidence" value="ECO:0007669"/>
    <property type="project" value="TreeGrafter"/>
</dbReference>
<evidence type="ECO:0000256" key="1">
    <source>
        <dbReference type="ARBA" id="ARBA00023125"/>
    </source>
</evidence>
<dbReference type="InterPro" id="IPR050109">
    <property type="entry name" value="HTH-type_TetR-like_transc_reg"/>
</dbReference>
<keyword evidence="1 2" id="KW-0238">DNA-binding</keyword>